<dbReference type="EMBL" id="JAGDEL010000033">
    <property type="protein sequence ID" value="MBO1515243.1"/>
    <property type="molecule type" value="Genomic_DNA"/>
</dbReference>
<sequence length="325" mass="36521">MLLKRGKISVASNLEVNKNGTIGTVTKSKKTLKQSTKDHISGYLYISPFFIIFGVFGLFPIIFTAYISFHKWNILGTKEFVGFNNYQLLFTDPLFWKALGNTFSIWFISTLPQLFLALIFAFILNSALLKGKEFFRLAVFLPNITSVVAVAIIFGAIFGEHYGILNYLLSFIGVDPINWKASYLGTHIAISAMVMWRWTGYNTIIYLSALQSIPKDLYEAATIDGANKMQQFFYITIPMIRPMVIFTVILSTIGGMQIFAEPLMFSGNGGGALDQGLTMTLYLYEEAFVRNSFGYSSAIAWVLFLIIVLFSLVNLFVTNRIKSAE</sequence>
<evidence type="ECO:0000256" key="7">
    <source>
        <dbReference type="RuleBase" id="RU363032"/>
    </source>
</evidence>
<keyword evidence="2 7" id="KW-0813">Transport</keyword>
<dbReference type="Gene3D" id="1.10.3720.10">
    <property type="entry name" value="MetI-like"/>
    <property type="match status" value="1"/>
</dbReference>
<dbReference type="PROSITE" id="PS50928">
    <property type="entry name" value="ABC_TM1"/>
    <property type="match status" value="1"/>
</dbReference>
<organism evidence="9 10">
    <name type="scientific">Metabacillus bambusae</name>
    <dbReference type="NCBI Taxonomy" id="2795218"/>
    <lineage>
        <taxon>Bacteria</taxon>
        <taxon>Bacillati</taxon>
        <taxon>Bacillota</taxon>
        <taxon>Bacilli</taxon>
        <taxon>Bacillales</taxon>
        <taxon>Bacillaceae</taxon>
        <taxon>Metabacillus</taxon>
    </lineage>
</organism>
<reference evidence="9 10" key="1">
    <citation type="submission" date="2021-03" db="EMBL/GenBank/DDBJ databases">
        <title>Whole genome sequence of Metabacillus bambusae BG109.</title>
        <authorList>
            <person name="Jeong J.W."/>
        </authorList>
    </citation>
    <scope>NUCLEOTIDE SEQUENCE [LARGE SCALE GENOMIC DNA]</scope>
    <source>
        <strain evidence="9 10">BG109</strain>
    </source>
</reference>
<accession>A0ABS3NBB8</accession>
<feature type="transmembrane region" description="Helical" evidence="7">
    <location>
        <begin position="298"/>
        <end position="317"/>
    </location>
</feature>
<dbReference type="CDD" id="cd06261">
    <property type="entry name" value="TM_PBP2"/>
    <property type="match status" value="1"/>
</dbReference>
<feature type="transmembrane region" description="Helical" evidence="7">
    <location>
        <begin position="239"/>
        <end position="260"/>
    </location>
</feature>
<evidence type="ECO:0000256" key="4">
    <source>
        <dbReference type="ARBA" id="ARBA00022692"/>
    </source>
</evidence>
<dbReference type="SUPFAM" id="SSF161098">
    <property type="entry name" value="MetI-like"/>
    <property type="match status" value="1"/>
</dbReference>
<evidence type="ECO:0000256" key="1">
    <source>
        <dbReference type="ARBA" id="ARBA00004651"/>
    </source>
</evidence>
<protein>
    <submittedName>
        <fullName evidence="9">Sugar ABC transporter permease</fullName>
    </submittedName>
</protein>
<feature type="transmembrane region" description="Helical" evidence="7">
    <location>
        <begin position="43"/>
        <end position="69"/>
    </location>
</feature>
<keyword evidence="10" id="KW-1185">Reference proteome</keyword>
<dbReference type="InterPro" id="IPR051393">
    <property type="entry name" value="ABC_transporter_permease"/>
</dbReference>
<dbReference type="Pfam" id="PF00528">
    <property type="entry name" value="BPD_transp_1"/>
    <property type="match status" value="1"/>
</dbReference>
<evidence type="ECO:0000256" key="3">
    <source>
        <dbReference type="ARBA" id="ARBA00022475"/>
    </source>
</evidence>
<dbReference type="PANTHER" id="PTHR30193:SF37">
    <property type="entry name" value="INNER MEMBRANE ABC TRANSPORTER PERMEASE PROTEIN YCJO"/>
    <property type="match status" value="1"/>
</dbReference>
<gene>
    <name evidence="9" type="ORF">I7822_26865</name>
</gene>
<name>A0ABS3NBB8_9BACI</name>
<comment type="similarity">
    <text evidence="7">Belongs to the binding-protein-dependent transport system permease family.</text>
</comment>
<comment type="caution">
    <text evidence="9">The sequence shown here is derived from an EMBL/GenBank/DDBJ whole genome shotgun (WGS) entry which is preliminary data.</text>
</comment>
<proteinExistence type="inferred from homology"/>
<evidence type="ECO:0000256" key="5">
    <source>
        <dbReference type="ARBA" id="ARBA00022989"/>
    </source>
</evidence>
<evidence type="ECO:0000256" key="2">
    <source>
        <dbReference type="ARBA" id="ARBA00022448"/>
    </source>
</evidence>
<feature type="domain" description="ABC transmembrane type-1" evidence="8">
    <location>
        <begin position="99"/>
        <end position="314"/>
    </location>
</feature>
<dbReference type="InterPro" id="IPR035906">
    <property type="entry name" value="MetI-like_sf"/>
</dbReference>
<keyword evidence="3" id="KW-1003">Cell membrane</keyword>
<keyword evidence="6 7" id="KW-0472">Membrane</keyword>
<evidence type="ECO:0000259" key="8">
    <source>
        <dbReference type="PROSITE" id="PS50928"/>
    </source>
</evidence>
<evidence type="ECO:0000256" key="6">
    <source>
        <dbReference type="ARBA" id="ARBA00023136"/>
    </source>
</evidence>
<keyword evidence="4 7" id="KW-0812">Transmembrane</keyword>
<feature type="transmembrane region" description="Helical" evidence="7">
    <location>
        <begin position="137"/>
        <end position="159"/>
    </location>
</feature>
<evidence type="ECO:0000313" key="9">
    <source>
        <dbReference type="EMBL" id="MBO1515243.1"/>
    </source>
</evidence>
<dbReference type="Proteomes" id="UP000663981">
    <property type="component" value="Unassembled WGS sequence"/>
</dbReference>
<dbReference type="PANTHER" id="PTHR30193">
    <property type="entry name" value="ABC TRANSPORTER PERMEASE PROTEIN"/>
    <property type="match status" value="1"/>
</dbReference>
<dbReference type="InterPro" id="IPR000515">
    <property type="entry name" value="MetI-like"/>
</dbReference>
<keyword evidence="5 7" id="KW-1133">Transmembrane helix</keyword>
<feature type="transmembrane region" description="Helical" evidence="7">
    <location>
        <begin position="103"/>
        <end position="125"/>
    </location>
</feature>
<evidence type="ECO:0000313" key="10">
    <source>
        <dbReference type="Proteomes" id="UP000663981"/>
    </source>
</evidence>
<comment type="subcellular location">
    <subcellularLocation>
        <location evidence="1 7">Cell membrane</location>
        <topology evidence="1 7">Multi-pass membrane protein</topology>
    </subcellularLocation>
</comment>